<dbReference type="PROSITE" id="PS50011">
    <property type="entry name" value="PROTEIN_KINASE_DOM"/>
    <property type="match status" value="1"/>
</dbReference>
<feature type="binding site" evidence="1">
    <location>
        <position position="74"/>
    </location>
    <ligand>
        <name>ATP</name>
        <dbReference type="ChEBI" id="CHEBI:30616"/>
    </ligand>
</feature>
<reference evidence="4" key="1">
    <citation type="submission" date="2019-10" db="EMBL/GenBank/DDBJ databases">
        <authorList>
            <person name="Soares A.E.R."/>
            <person name="Aleixo A."/>
            <person name="Schneider P."/>
            <person name="Miyaki C.Y."/>
            <person name="Schneider M.P."/>
            <person name="Mello C."/>
            <person name="Vasconcelos A.T.R."/>
        </authorList>
    </citation>
    <scope>NUCLEOTIDE SEQUENCE</scope>
    <source>
        <tissue evidence="4">Muscle</tissue>
    </source>
</reference>
<dbReference type="PANTHER" id="PTHR24359:SF39">
    <property type="entry name" value="PROTEIN KINASE DOMAIN-CONTAINING PROTEIN"/>
    <property type="match status" value="1"/>
</dbReference>
<keyword evidence="1" id="KW-0547">Nucleotide-binding</keyword>
<evidence type="ECO:0000259" key="3">
    <source>
        <dbReference type="PROSITE" id="PS50011"/>
    </source>
</evidence>
<dbReference type="PANTHER" id="PTHR24359">
    <property type="entry name" value="SERINE/THREONINE-PROTEIN KINASE SBK1"/>
    <property type="match status" value="1"/>
</dbReference>
<dbReference type="Proteomes" id="UP001145742">
    <property type="component" value="Unassembled WGS sequence"/>
</dbReference>
<dbReference type="PROSITE" id="PS00107">
    <property type="entry name" value="PROTEIN_KINASE_ATP"/>
    <property type="match status" value="1"/>
</dbReference>
<evidence type="ECO:0000256" key="1">
    <source>
        <dbReference type="PROSITE-ProRule" id="PRU10141"/>
    </source>
</evidence>
<comment type="caution">
    <text evidence="4">The sequence shown here is derived from an EMBL/GenBank/DDBJ whole genome shotgun (WGS) entry which is preliminary data.</text>
</comment>
<dbReference type="SMART" id="SM00220">
    <property type="entry name" value="S_TKc"/>
    <property type="match status" value="1"/>
</dbReference>
<dbReference type="EMBL" id="WHWB01033768">
    <property type="protein sequence ID" value="KAJ7417327.1"/>
    <property type="molecule type" value="Genomic_DNA"/>
</dbReference>
<name>A0ABQ9DA05_9PASS</name>
<dbReference type="InterPro" id="IPR000719">
    <property type="entry name" value="Prot_kinase_dom"/>
</dbReference>
<evidence type="ECO:0000313" key="4">
    <source>
        <dbReference type="EMBL" id="KAJ7417327.1"/>
    </source>
</evidence>
<accession>A0ABQ9DA05</accession>
<evidence type="ECO:0000256" key="2">
    <source>
        <dbReference type="SAM" id="MobiDB-lite"/>
    </source>
</evidence>
<sequence>MEGVEEGEDEDDEEEEAEEAQERLLQHLMERTGRELPQRQLELDWDVLGELGSGSYGRVVLAQPRHGGEQVVLKLLWKGRTERWEFLRELCTHLCLRGQRTCVQVLPIAFESATHFIFGQELAPAGDLCGLLTPGVGLPEAQVKRCAAQVGAALDYLHGHALVHRDVKLDNVLAFDPECHLVKLGDFGLTRVSGWQVRPGAPTTGHAPYAAPELCQVGRAQALPLRPSVDTWAFGVLLFALLTGTFPWAAATCQDHQFQVFQVWQRCTWQAGGHEKVPPTWRVLGGAAREALQELLRVEPELRCHAGQVGTYLDWFYVCLSQVPRNLWDGSDLSKVFERDLTMTLPSLLNIPETKGLFHVPQFQFSAQNTTQLCSAPGTTQIGGSSDFFLQTYLSNGLSVQSMAAQSTFPGASLP</sequence>
<dbReference type="SUPFAM" id="SSF56112">
    <property type="entry name" value="Protein kinase-like (PK-like)"/>
    <property type="match status" value="1"/>
</dbReference>
<evidence type="ECO:0000313" key="5">
    <source>
        <dbReference type="Proteomes" id="UP001145742"/>
    </source>
</evidence>
<protein>
    <submittedName>
        <fullName evidence="4">Serine/threonine-protein kinase SBK3-like protein</fullName>
    </submittedName>
</protein>
<keyword evidence="1" id="KW-0067">ATP-binding</keyword>
<keyword evidence="5" id="KW-1185">Reference proteome</keyword>
<gene>
    <name evidence="4" type="ORF">WISP_65031</name>
</gene>
<feature type="compositionally biased region" description="Acidic residues" evidence="2">
    <location>
        <begin position="1"/>
        <end position="19"/>
    </location>
</feature>
<feature type="domain" description="Protein kinase" evidence="3">
    <location>
        <begin position="45"/>
        <end position="316"/>
    </location>
</feature>
<feature type="region of interest" description="Disordered" evidence="2">
    <location>
        <begin position="1"/>
        <end position="21"/>
    </location>
</feature>
<dbReference type="InterPro" id="IPR011009">
    <property type="entry name" value="Kinase-like_dom_sf"/>
</dbReference>
<organism evidence="4 5">
    <name type="scientific">Willisornis vidua</name>
    <name type="common">Xingu scale-backed antbird</name>
    <dbReference type="NCBI Taxonomy" id="1566151"/>
    <lineage>
        <taxon>Eukaryota</taxon>
        <taxon>Metazoa</taxon>
        <taxon>Chordata</taxon>
        <taxon>Craniata</taxon>
        <taxon>Vertebrata</taxon>
        <taxon>Euteleostomi</taxon>
        <taxon>Archelosauria</taxon>
        <taxon>Archosauria</taxon>
        <taxon>Dinosauria</taxon>
        <taxon>Saurischia</taxon>
        <taxon>Theropoda</taxon>
        <taxon>Coelurosauria</taxon>
        <taxon>Aves</taxon>
        <taxon>Neognathae</taxon>
        <taxon>Neoaves</taxon>
        <taxon>Telluraves</taxon>
        <taxon>Australaves</taxon>
        <taxon>Passeriformes</taxon>
        <taxon>Thamnophilidae</taxon>
        <taxon>Willisornis</taxon>
    </lineage>
</organism>
<dbReference type="InterPro" id="IPR017441">
    <property type="entry name" value="Protein_kinase_ATP_BS"/>
</dbReference>
<dbReference type="Gene3D" id="1.10.510.10">
    <property type="entry name" value="Transferase(Phosphotransferase) domain 1"/>
    <property type="match status" value="1"/>
</dbReference>
<dbReference type="Pfam" id="PF00069">
    <property type="entry name" value="Pkinase"/>
    <property type="match status" value="1"/>
</dbReference>
<proteinExistence type="predicted"/>